<evidence type="ECO:0000313" key="8">
    <source>
        <dbReference type="Proteomes" id="UP000094707"/>
    </source>
</evidence>
<comment type="catalytic activity">
    <reaction evidence="6">
        <text>N(2)-formyl-N(1)-(5-phospho-beta-D-ribosyl)glycinamide + L-glutamine + ATP + H2O = 2-formamido-N(1)-(5-O-phospho-beta-D-ribosyl)acetamidine + L-glutamate + ADP + phosphate + H(+)</text>
        <dbReference type="Rhea" id="RHEA:17129"/>
        <dbReference type="ChEBI" id="CHEBI:15377"/>
        <dbReference type="ChEBI" id="CHEBI:15378"/>
        <dbReference type="ChEBI" id="CHEBI:29985"/>
        <dbReference type="ChEBI" id="CHEBI:30616"/>
        <dbReference type="ChEBI" id="CHEBI:43474"/>
        <dbReference type="ChEBI" id="CHEBI:58359"/>
        <dbReference type="ChEBI" id="CHEBI:147286"/>
        <dbReference type="ChEBI" id="CHEBI:147287"/>
        <dbReference type="ChEBI" id="CHEBI:456216"/>
        <dbReference type="EC" id="6.3.5.3"/>
    </reaction>
</comment>
<dbReference type="EC" id="6.3.5.3" evidence="6"/>
<dbReference type="STRING" id="118062.MCBB_0508"/>
<dbReference type="PANTHER" id="PTHR34696">
    <property type="entry name" value="PHOSPHORIBOSYLFORMYLGLYCINAMIDINE SYNTHASE SUBUNIT PURS"/>
    <property type="match status" value="1"/>
</dbReference>
<keyword evidence="5 6" id="KW-0067">ATP-binding</keyword>
<dbReference type="KEGG" id="mcub:MCBB_0508"/>
<name>A0A1D3L0A8_9EURY</name>
<dbReference type="GO" id="GO:0005524">
    <property type="term" value="F:ATP binding"/>
    <property type="evidence" value="ECO:0007669"/>
    <property type="project" value="UniProtKB-UniRule"/>
</dbReference>
<accession>A0A1D3L0A8</accession>
<dbReference type="InterPro" id="IPR036604">
    <property type="entry name" value="PurS-like_sf"/>
</dbReference>
<dbReference type="EMBL" id="LT607756">
    <property type="protein sequence ID" value="SCG85084.1"/>
    <property type="molecule type" value="Genomic_DNA"/>
</dbReference>
<organism evidence="7 8">
    <name type="scientific">Methanobacterium congolense</name>
    <dbReference type="NCBI Taxonomy" id="118062"/>
    <lineage>
        <taxon>Archaea</taxon>
        <taxon>Methanobacteriati</taxon>
        <taxon>Methanobacteriota</taxon>
        <taxon>Methanomada group</taxon>
        <taxon>Methanobacteria</taxon>
        <taxon>Methanobacteriales</taxon>
        <taxon>Methanobacteriaceae</taxon>
        <taxon>Methanobacterium</taxon>
    </lineage>
</organism>
<comment type="function">
    <text evidence="6">Part of the phosphoribosylformylglycinamidine synthase complex involved in the purines biosynthetic pathway. Catalyzes the ATP-dependent conversion of formylglycinamide ribonucleotide (FGAR) and glutamine to yield formylglycinamidine ribonucleotide (FGAM) and glutamate. The FGAM synthase complex is composed of three subunits. PurQ produces an ammonia molecule by converting glutamine to glutamate. PurL transfers the ammonia molecule to FGAR to form FGAM in an ATP-dependent manner. PurS interacts with PurQ and PurL and is thought to assist in the transfer of the ammonia molecule from PurQ to PurL.</text>
</comment>
<evidence type="ECO:0000256" key="5">
    <source>
        <dbReference type="ARBA" id="ARBA00022840"/>
    </source>
</evidence>
<keyword evidence="8" id="KW-1185">Reference proteome</keyword>
<evidence type="ECO:0000256" key="1">
    <source>
        <dbReference type="ARBA" id="ARBA00022490"/>
    </source>
</evidence>
<dbReference type="HAMAP" id="MF_01926">
    <property type="entry name" value="PurS"/>
    <property type="match status" value="1"/>
</dbReference>
<dbReference type="NCBIfam" id="TIGR00302">
    <property type="entry name" value="phosphoribosylformylglycinamidine synthase subunit PurS"/>
    <property type="match status" value="1"/>
</dbReference>
<dbReference type="Pfam" id="PF02700">
    <property type="entry name" value="PurS"/>
    <property type="match status" value="1"/>
</dbReference>
<dbReference type="PATRIC" id="fig|129848.4.peg.511"/>
<dbReference type="PANTHER" id="PTHR34696:SF1">
    <property type="entry name" value="PHOSPHORIBOSYLFORMYLGLYCINAMIDINE SYNTHASE SUBUNIT PURS"/>
    <property type="match status" value="1"/>
</dbReference>
<dbReference type="GO" id="GO:0005737">
    <property type="term" value="C:cytoplasm"/>
    <property type="evidence" value="ECO:0007669"/>
    <property type="project" value="UniProtKB-SubCell"/>
</dbReference>
<gene>
    <name evidence="6 7" type="primary">purS</name>
    <name evidence="7" type="ORF">MCBB_0508</name>
</gene>
<evidence type="ECO:0000256" key="4">
    <source>
        <dbReference type="ARBA" id="ARBA00022755"/>
    </source>
</evidence>
<protein>
    <recommendedName>
        <fullName evidence="6">Phosphoribosylformylglycinamidine synthase subunit PurS</fullName>
        <shortName evidence="6">FGAM synthase</shortName>
        <ecNumber evidence="6">6.3.5.3</ecNumber>
    </recommendedName>
    <alternativeName>
        <fullName evidence="6">Formylglycinamide ribonucleotide amidotransferase subunit III</fullName>
        <shortName evidence="6">FGAR amidotransferase III</shortName>
        <shortName evidence="6">FGAR-AT III</shortName>
    </alternativeName>
    <alternativeName>
        <fullName evidence="6">Phosphoribosylformylglycinamidine synthase subunit III</fullName>
    </alternativeName>
</protein>
<dbReference type="InterPro" id="IPR003850">
    <property type="entry name" value="PurS"/>
</dbReference>
<keyword evidence="2 6" id="KW-0436">Ligase</keyword>
<dbReference type="GO" id="GO:0006189">
    <property type="term" value="P:'de novo' IMP biosynthetic process"/>
    <property type="evidence" value="ECO:0007669"/>
    <property type="project" value="UniProtKB-UniRule"/>
</dbReference>
<keyword evidence="4 6" id="KW-0658">Purine biosynthesis</keyword>
<dbReference type="NCBIfam" id="NF004630">
    <property type="entry name" value="PRK05974.1"/>
    <property type="match status" value="1"/>
</dbReference>
<comment type="subunit">
    <text evidence="6">Part of the FGAM synthase complex composed of 1 PurL, 1 PurQ and 2 PurS subunits.</text>
</comment>
<proteinExistence type="inferred from homology"/>
<sequence length="84" mass="9539">MKYNAEVKISLKKGMLNPEAATIQRALALLDYKVENTDTIEIIKFSIEGEDEETAHDNVDEMCQRLLCNPVIHDYEITITPENG</sequence>
<comment type="subcellular location">
    <subcellularLocation>
        <location evidence="6">Cytoplasm</location>
    </subcellularLocation>
</comment>
<dbReference type="RefSeq" id="WP_071906278.1">
    <property type="nucleotide sequence ID" value="NZ_LT607756.1"/>
</dbReference>
<dbReference type="GO" id="GO:0004642">
    <property type="term" value="F:phosphoribosylformylglycinamidine synthase activity"/>
    <property type="evidence" value="ECO:0007669"/>
    <property type="project" value="UniProtKB-UniRule"/>
</dbReference>
<reference evidence="7 8" key="1">
    <citation type="submission" date="2016-08" db="EMBL/GenBank/DDBJ databases">
        <authorList>
            <person name="Seilhamer J.J."/>
        </authorList>
    </citation>
    <scope>NUCLEOTIDE SEQUENCE [LARGE SCALE GENOMIC DNA]</scope>
    <source>
        <strain evidence="7">Buetzberg</strain>
    </source>
</reference>
<dbReference type="AlphaFoldDB" id="A0A1D3L0A8"/>
<evidence type="ECO:0000256" key="2">
    <source>
        <dbReference type="ARBA" id="ARBA00022598"/>
    </source>
</evidence>
<dbReference type="GeneID" id="30411367"/>
<evidence type="ECO:0000256" key="6">
    <source>
        <dbReference type="HAMAP-Rule" id="MF_01926"/>
    </source>
</evidence>
<evidence type="ECO:0000313" key="7">
    <source>
        <dbReference type="EMBL" id="SCG85084.1"/>
    </source>
</evidence>
<dbReference type="Gene3D" id="3.30.1280.10">
    <property type="entry name" value="Phosphoribosylformylglycinamidine synthase subunit PurS"/>
    <property type="match status" value="1"/>
</dbReference>
<dbReference type="Proteomes" id="UP000094707">
    <property type="component" value="Chromosome I"/>
</dbReference>
<dbReference type="UniPathway" id="UPA00074">
    <property type="reaction ID" value="UER00128"/>
</dbReference>
<comment type="similarity">
    <text evidence="6">Belongs to the PurS family.</text>
</comment>
<dbReference type="OrthoDB" id="56303at2157"/>
<comment type="pathway">
    <text evidence="6">Purine metabolism; IMP biosynthesis via de novo pathway; 5-amino-1-(5-phospho-D-ribosyl)imidazole from N(2)-formyl-N(1)-(5-phospho-D-ribosyl)glycinamide: step 1/2.</text>
</comment>
<evidence type="ECO:0000256" key="3">
    <source>
        <dbReference type="ARBA" id="ARBA00022741"/>
    </source>
</evidence>
<keyword evidence="3 6" id="KW-0547">Nucleotide-binding</keyword>
<keyword evidence="1 6" id="KW-0963">Cytoplasm</keyword>
<dbReference type="SUPFAM" id="SSF82697">
    <property type="entry name" value="PurS-like"/>
    <property type="match status" value="1"/>
</dbReference>